<gene>
    <name evidence="1" type="ORF">B0H65DRAFT_508615</name>
</gene>
<dbReference type="AlphaFoldDB" id="A0AAE0JEC6"/>
<reference evidence="1" key="1">
    <citation type="journal article" date="2023" name="Mol. Phylogenet. Evol.">
        <title>Genome-scale phylogeny and comparative genomics of the fungal order Sordariales.</title>
        <authorList>
            <person name="Hensen N."/>
            <person name="Bonometti L."/>
            <person name="Westerberg I."/>
            <person name="Brannstrom I.O."/>
            <person name="Guillou S."/>
            <person name="Cros-Aarteil S."/>
            <person name="Calhoun S."/>
            <person name="Haridas S."/>
            <person name="Kuo A."/>
            <person name="Mondo S."/>
            <person name="Pangilinan J."/>
            <person name="Riley R."/>
            <person name="LaButti K."/>
            <person name="Andreopoulos B."/>
            <person name="Lipzen A."/>
            <person name="Chen C."/>
            <person name="Yan M."/>
            <person name="Daum C."/>
            <person name="Ng V."/>
            <person name="Clum A."/>
            <person name="Steindorff A."/>
            <person name="Ohm R.A."/>
            <person name="Martin F."/>
            <person name="Silar P."/>
            <person name="Natvig D.O."/>
            <person name="Lalanne C."/>
            <person name="Gautier V."/>
            <person name="Ament-Velasquez S.L."/>
            <person name="Kruys A."/>
            <person name="Hutchinson M.I."/>
            <person name="Powell A.J."/>
            <person name="Barry K."/>
            <person name="Miller A.N."/>
            <person name="Grigoriev I.V."/>
            <person name="Debuchy R."/>
            <person name="Gladieux P."/>
            <person name="Hiltunen Thoren M."/>
            <person name="Johannesson H."/>
        </authorList>
    </citation>
    <scope>NUCLEOTIDE SEQUENCE</scope>
    <source>
        <strain evidence="1">CBS 560.94</strain>
    </source>
</reference>
<evidence type="ECO:0000313" key="2">
    <source>
        <dbReference type="Proteomes" id="UP001278500"/>
    </source>
</evidence>
<dbReference type="EMBL" id="JAUEPP010000004">
    <property type="protein sequence ID" value="KAK3344787.1"/>
    <property type="molecule type" value="Genomic_DNA"/>
</dbReference>
<dbReference type="RefSeq" id="XP_062681400.1">
    <property type="nucleotide sequence ID" value="XM_062828241.1"/>
</dbReference>
<dbReference type="Proteomes" id="UP001278500">
    <property type="component" value="Unassembled WGS sequence"/>
</dbReference>
<name>A0AAE0JEC6_9PEZI</name>
<accession>A0AAE0JEC6</accession>
<proteinExistence type="predicted"/>
<dbReference type="GeneID" id="87865395"/>
<comment type="caution">
    <text evidence="1">The sequence shown here is derived from an EMBL/GenBank/DDBJ whole genome shotgun (WGS) entry which is preliminary data.</text>
</comment>
<protein>
    <submittedName>
        <fullName evidence="1">Uncharacterized protein</fullName>
    </submittedName>
</protein>
<keyword evidence="2" id="KW-1185">Reference proteome</keyword>
<evidence type="ECO:0000313" key="1">
    <source>
        <dbReference type="EMBL" id="KAK3344787.1"/>
    </source>
</evidence>
<reference evidence="1" key="2">
    <citation type="submission" date="2023-06" db="EMBL/GenBank/DDBJ databases">
        <authorList>
            <consortium name="Lawrence Berkeley National Laboratory"/>
            <person name="Haridas S."/>
            <person name="Hensen N."/>
            <person name="Bonometti L."/>
            <person name="Westerberg I."/>
            <person name="Brannstrom I.O."/>
            <person name="Guillou S."/>
            <person name="Cros-Aarteil S."/>
            <person name="Calhoun S."/>
            <person name="Kuo A."/>
            <person name="Mondo S."/>
            <person name="Pangilinan J."/>
            <person name="Riley R."/>
            <person name="Labutti K."/>
            <person name="Andreopoulos B."/>
            <person name="Lipzen A."/>
            <person name="Chen C."/>
            <person name="Yanf M."/>
            <person name="Daum C."/>
            <person name="Ng V."/>
            <person name="Clum A."/>
            <person name="Steindorff A."/>
            <person name="Ohm R."/>
            <person name="Martin F."/>
            <person name="Silar P."/>
            <person name="Natvig D."/>
            <person name="Lalanne C."/>
            <person name="Gautier V."/>
            <person name="Ament-Velasquez S.L."/>
            <person name="Kruys A."/>
            <person name="Hutchinson M.I."/>
            <person name="Powell A.J."/>
            <person name="Barry K."/>
            <person name="Miller A.N."/>
            <person name="Grigoriev I.V."/>
            <person name="Debuchy R."/>
            <person name="Gladieux P."/>
            <person name="Thoren M.H."/>
            <person name="Johannesson H."/>
        </authorList>
    </citation>
    <scope>NUCLEOTIDE SEQUENCE</scope>
    <source>
        <strain evidence="1">CBS 560.94</strain>
    </source>
</reference>
<organism evidence="1 2">
    <name type="scientific">Neurospora tetraspora</name>
    <dbReference type="NCBI Taxonomy" id="94610"/>
    <lineage>
        <taxon>Eukaryota</taxon>
        <taxon>Fungi</taxon>
        <taxon>Dikarya</taxon>
        <taxon>Ascomycota</taxon>
        <taxon>Pezizomycotina</taxon>
        <taxon>Sordariomycetes</taxon>
        <taxon>Sordariomycetidae</taxon>
        <taxon>Sordariales</taxon>
        <taxon>Sordariaceae</taxon>
        <taxon>Neurospora</taxon>
    </lineage>
</organism>
<sequence length="304" mass="34969">MQISFRASRIERNTVNMSTSAIPSQPKNEEDHNRLLTQGAEPLRPFFRKLFAQSESAEKFDPESAVIPPSLEVSRTVRLLDIVRRDWEFQEDFDSEEEEEWEYRRKQWLKRLANTLAEVMVAHNFMEVPDSRGSSAGTDREDEAEYWEIEELDAEQLSKCLMKEPRRSLPWIEYLAFGMHGRTFTGSDFQKPCDLASMAETFARYVRKCKEGDEKQRKGLKALMKILANDIQECESIEAWLLNSLMLFLGAAEVLRLQEKPARHAAKSVAVFLRNYVATVLLVESVFEGDGKAKTGDEGNDVVF</sequence>